<dbReference type="AlphaFoldDB" id="A0A3M7L8Y4"/>
<dbReference type="EMBL" id="QWIV01000014">
    <property type="protein sequence ID" value="RMZ58430.1"/>
    <property type="molecule type" value="Genomic_DNA"/>
</dbReference>
<evidence type="ECO:0000313" key="2">
    <source>
        <dbReference type="Proteomes" id="UP000267524"/>
    </source>
</evidence>
<evidence type="ECO:0000313" key="1">
    <source>
        <dbReference type="EMBL" id="RMZ58430.1"/>
    </source>
</evidence>
<comment type="caution">
    <text evidence="1">The sequence shown here is derived from an EMBL/GenBank/DDBJ whole genome shotgun (WGS) entry which is preliminary data.</text>
</comment>
<protein>
    <submittedName>
        <fullName evidence="1">Uncharacterized protein</fullName>
    </submittedName>
</protein>
<name>A0A3M7L8Y4_9FLAO</name>
<dbReference type="Proteomes" id="UP000267524">
    <property type="component" value="Unassembled WGS sequence"/>
</dbReference>
<proteinExistence type="predicted"/>
<organism evidence="1 2">
    <name type="scientific">Chryseobacterium nematophagum</name>
    <dbReference type="NCBI Taxonomy" id="2305228"/>
    <lineage>
        <taxon>Bacteria</taxon>
        <taxon>Pseudomonadati</taxon>
        <taxon>Bacteroidota</taxon>
        <taxon>Flavobacteriia</taxon>
        <taxon>Flavobacteriales</taxon>
        <taxon>Weeksellaceae</taxon>
        <taxon>Chryseobacterium group</taxon>
        <taxon>Chryseobacterium</taxon>
    </lineage>
</organism>
<keyword evidence="2" id="KW-1185">Reference proteome</keyword>
<gene>
    <name evidence="1" type="ORF">D1632_12470</name>
</gene>
<accession>A0A3M7L8Y4</accession>
<sequence length="60" mass="7126">MLIGQERKKVLNRSLLSFLRECIYGEKEENIRGEKNQYDINIDNFISTKIISKLDSNDYE</sequence>
<reference evidence="1 2" key="1">
    <citation type="submission" date="2018-08" db="EMBL/GenBank/DDBJ databases">
        <title>Chryseobacterium nematophagum: a novel matrix digesting pathogen of nematodes.</title>
        <authorList>
            <person name="Page A."/>
            <person name="Roberts M."/>
            <person name="Felix M.-A."/>
            <person name="Weir W."/>
        </authorList>
    </citation>
    <scope>NUCLEOTIDE SEQUENCE [LARGE SCALE GENOMIC DNA]</scope>
    <source>
        <strain evidence="1 2">JUb275</strain>
    </source>
</reference>